<dbReference type="RefSeq" id="WP_186460848.1">
    <property type="nucleotide sequence ID" value="NZ_CAWQCL010000008.1"/>
</dbReference>
<dbReference type="HAMAP" id="MF_00346">
    <property type="entry name" value="UPF0149"/>
    <property type="match status" value="1"/>
</dbReference>
<evidence type="ECO:0000313" key="3">
    <source>
        <dbReference type="EMBL" id="MBC5851531.1"/>
    </source>
</evidence>
<dbReference type="NCBIfam" id="TIGR02292">
    <property type="entry name" value="ygfB_yecA"/>
    <property type="match status" value="1"/>
</dbReference>
<evidence type="ECO:0000256" key="2">
    <source>
        <dbReference type="HAMAP-Rule" id="MF_00346"/>
    </source>
</evidence>
<protein>
    <recommendedName>
        <fullName evidence="2">UPF0149 protein H8Q88_11530</fullName>
    </recommendedName>
</protein>
<name>A0A9X0RAP5_VIBME</name>
<dbReference type="NCBIfam" id="NF002477">
    <property type="entry name" value="PRK01736.1"/>
    <property type="match status" value="1"/>
</dbReference>
<dbReference type="PANTHER" id="PTHR37528">
    <property type="entry name" value="UPF0149 PROTEIN YGFB"/>
    <property type="match status" value="1"/>
</dbReference>
<comment type="similarity">
    <text evidence="1 2">Belongs to the UPF0149 family.</text>
</comment>
<evidence type="ECO:0000256" key="1">
    <source>
        <dbReference type="ARBA" id="ARBA00038308"/>
    </source>
</evidence>
<reference evidence="3" key="1">
    <citation type="submission" date="2020-08" db="EMBL/GenBank/DDBJ databases">
        <title>Genome Sequencing and Pan-Genome Analysis of Migratory bird Vibrio Strains, Inner Mongolia.</title>
        <authorList>
            <person name="Zheng L."/>
        </authorList>
    </citation>
    <scope>NUCLEOTIDE SEQUENCE</scope>
    <source>
        <strain evidence="3">M13F</strain>
    </source>
</reference>
<evidence type="ECO:0000313" key="4">
    <source>
        <dbReference type="Proteomes" id="UP000615796"/>
    </source>
</evidence>
<dbReference type="SUPFAM" id="SSF101327">
    <property type="entry name" value="YgfB-like"/>
    <property type="match status" value="1"/>
</dbReference>
<dbReference type="Pfam" id="PF03695">
    <property type="entry name" value="UPF0149"/>
    <property type="match status" value="1"/>
</dbReference>
<keyword evidence="4" id="KW-1185">Reference proteome</keyword>
<dbReference type="GO" id="GO:0005829">
    <property type="term" value="C:cytosol"/>
    <property type="evidence" value="ECO:0007669"/>
    <property type="project" value="TreeGrafter"/>
</dbReference>
<comment type="caution">
    <text evidence="3">The sequence shown here is derived from an EMBL/GenBank/DDBJ whole genome shotgun (WGS) entry which is preliminary data.</text>
</comment>
<gene>
    <name evidence="3" type="ORF">H8Q88_11530</name>
</gene>
<dbReference type="InterPro" id="IPR011978">
    <property type="entry name" value="YgfB-like"/>
</dbReference>
<dbReference type="PANTHER" id="PTHR37528:SF1">
    <property type="entry name" value="UPF0149 PROTEIN YGFB"/>
    <property type="match status" value="1"/>
</dbReference>
<organism evidence="3 4">
    <name type="scientific">Vibrio metschnikovii</name>
    <dbReference type="NCBI Taxonomy" id="28172"/>
    <lineage>
        <taxon>Bacteria</taxon>
        <taxon>Pseudomonadati</taxon>
        <taxon>Pseudomonadota</taxon>
        <taxon>Gammaproteobacteria</taxon>
        <taxon>Vibrionales</taxon>
        <taxon>Vibrionaceae</taxon>
        <taxon>Vibrio</taxon>
    </lineage>
</organism>
<dbReference type="AlphaFoldDB" id="A0A9X0RAP5"/>
<dbReference type="EMBL" id="JACRUP010000007">
    <property type="protein sequence ID" value="MBC5851531.1"/>
    <property type="molecule type" value="Genomic_DNA"/>
</dbReference>
<proteinExistence type="inferred from homology"/>
<dbReference type="InterPro" id="IPR036255">
    <property type="entry name" value="YgfB-like_sf"/>
</dbReference>
<dbReference type="Proteomes" id="UP000615796">
    <property type="component" value="Unassembled WGS sequence"/>
</dbReference>
<sequence>MSDTTFPSYNQLASELQAASLAINPAELHGLLAGMLAGGLTLNDQSWQPLLFDYTNDGMGWPTSALEKAKQLLLATQAELASDDFKLTLLVPITDDTNALFQFADGVADWVNHFISGLGLMAVTMSGLSSHAKEALQDLEEIAKLGIDEEDDLDQQAQLLEHVIEHIKACVFMLYIEFKGTVNPDTKPIVH</sequence>
<dbReference type="Gene3D" id="1.20.120.740">
    <property type="entry name" value="YgfB uncharacterised protein family UPF0149, PF03695"/>
    <property type="match status" value="1"/>
</dbReference>
<accession>A0A9X0RAP5</accession>